<name>A0A7J8X9S1_GOSAI</name>
<evidence type="ECO:0000313" key="2">
    <source>
        <dbReference type="Proteomes" id="UP000593577"/>
    </source>
</evidence>
<gene>
    <name evidence="1" type="ORF">Goari_025611</name>
</gene>
<sequence>MMGYPLHVNRMVHEGTNQCVGEIVSFIRSYCVKLVFVIPTNNCVVSGIQVQWSLPPIELVKINVDARFRLNQKTVAAGVVIRDENEKILGAFSLCSRSSCGDT</sequence>
<comment type="caution">
    <text evidence="1">The sequence shown here is derived from an EMBL/GenBank/DDBJ whole genome shotgun (WGS) entry which is preliminary data.</text>
</comment>
<evidence type="ECO:0000313" key="1">
    <source>
        <dbReference type="EMBL" id="MBA0683993.1"/>
    </source>
</evidence>
<dbReference type="Proteomes" id="UP000593577">
    <property type="component" value="Unassembled WGS sequence"/>
</dbReference>
<evidence type="ECO:0008006" key="3">
    <source>
        <dbReference type="Google" id="ProtNLM"/>
    </source>
</evidence>
<dbReference type="AlphaFoldDB" id="A0A7J8X9S1"/>
<accession>A0A7J8X9S1</accession>
<proteinExistence type="predicted"/>
<organism evidence="1 2">
    <name type="scientific">Gossypium aridum</name>
    <name type="common">American cotton</name>
    <name type="synonym">Erioxylum aridum</name>
    <dbReference type="NCBI Taxonomy" id="34290"/>
    <lineage>
        <taxon>Eukaryota</taxon>
        <taxon>Viridiplantae</taxon>
        <taxon>Streptophyta</taxon>
        <taxon>Embryophyta</taxon>
        <taxon>Tracheophyta</taxon>
        <taxon>Spermatophyta</taxon>
        <taxon>Magnoliopsida</taxon>
        <taxon>eudicotyledons</taxon>
        <taxon>Gunneridae</taxon>
        <taxon>Pentapetalae</taxon>
        <taxon>rosids</taxon>
        <taxon>malvids</taxon>
        <taxon>Malvales</taxon>
        <taxon>Malvaceae</taxon>
        <taxon>Malvoideae</taxon>
        <taxon>Gossypium</taxon>
    </lineage>
</organism>
<reference evidence="1 2" key="1">
    <citation type="journal article" date="2019" name="Genome Biol. Evol.">
        <title>Insights into the evolution of the New World diploid cottons (Gossypium, subgenus Houzingenia) based on genome sequencing.</title>
        <authorList>
            <person name="Grover C.E."/>
            <person name="Arick M.A. 2nd"/>
            <person name="Thrash A."/>
            <person name="Conover J.L."/>
            <person name="Sanders W.S."/>
            <person name="Peterson D.G."/>
            <person name="Frelichowski J.E."/>
            <person name="Scheffler J.A."/>
            <person name="Scheffler B.E."/>
            <person name="Wendel J.F."/>
        </authorList>
    </citation>
    <scope>NUCLEOTIDE SEQUENCE [LARGE SCALE GENOMIC DNA]</scope>
    <source>
        <strain evidence="1">185</strain>
        <tissue evidence="1">Leaf</tissue>
    </source>
</reference>
<protein>
    <recommendedName>
        <fullName evidence="3">RNase H type-1 domain-containing protein</fullName>
    </recommendedName>
</protein>
<dbReference type="EMBL" id="JABFAA010000006">
    <property type="protein sequence ID" value="MBA0683993.1"/>
    <property type="molecule type" value="Genomic_DNA"/>
</dbReference>
<keyword evidence="2" id="KW-1185">Reference proteome</keyword>